<dbReference type="Proteomes" id="UP000015102">
    <property type="component" value="Unassembled WGS sequence"/>
</dbReference>
<reference evidence="1" key="2">
    <citation type="submission" date="2015-06" db="UniProtKB">
        <authorList>
            <consortium name="EnsemblMetazoa"/>
        </authorList>
    </citation>
    <scope>IDENTIFICATION</scope>
</reference>
<evidence type="ECO:0008006" key="3">
    <source>
        <dbReference type="Google" id="ProtNLM"/>
    </source>
</evidence>
<keyword evidence="2" id="KW-1185">Reference proteome</keyword>
<proteinExistence type="predicted"/>
<dbReference type="EMBL" id="CAQQ02084507">
    <property type="status" value="NOT_ANNOTATED_CDS"/>
    <property type="molecule type" value="Genomic_DNA"/>
</dbReference>
<reference evidence="2" key="1">
    <citation type="submission" date="2013-02" db="EMBL/GenBank/DDBJ databases">
        <authorList>
            <person name="Hughes D."/>
        </authorList>
    </citation>
    <scope>NUCLEOTIDE SEQUENCE</scope>
    <source>
        <strain>Durham</strain>
        <strain evidence="2">NC isolate 2 -- Noor lab</strain>
    </source>
</reference>
<accession>T1GNH9</accession>
<organism evidence="1 2">
    <name type="scientific">Megaselia scalaris</name>
    <name type="common">Humpbacked fly</name>
    <name type="synonym">Phora scalaris</name>
    <dbReference type="NCBI Taxonomy" id="36166"/>
    <lineage>
        <taxon>Eukaryota</taxon>
        <taxon>Metazoa</taxon>
        <taxon>Ecdysozoa</taxon>
        <taxon>Arthropoda</taxon>
        <taxon>Hexapoda</taxon>
        <taxon>Insecta</taxon>
        <taxon>Pterygota</taxon>
        <taxon>Neoptera</taxon>
        <taxon>Endopterygota</taxon>
        <taxon>Diptera</taxon>
        <taxon>Brachycera</taxon>
        <taxon>Muscomorpha</taxon>
        <taxon>Platypezoidea</taxon>
        <taxon>Phoridae</taxon>
        <taxon>Megaseliini</taxon>
        <taxon>Megaselia</taxon>
    </lineage>
</organism>
<dbReference type="AlphaFoldDB" id="T1GNH9"/>
<sequence length="88" mass="10171">MRTVEIETKNMITNKFTQIRGYVDDIEVVGRTTSSVAPVFQRLEKEARSRGLKENADKTNCMLSSRKAWMGKANTHPLTKVIIHHWRL</sequence>
<evidence type="ECO:0000313" key="1">
    <source>
        <dbReference type="EnsemblMetazoa" id="MESCA005130-PA"/>
    </source>
</evidence>
<protein>
    <recommendedName>
        <fullName evidence="3">Reverse transcriptase domain-containing protein</fullName>
    </recommendedName>
</protein>
<name>T1GNH9_MEGSC</name>
<dbReference type="EnsemblMetazoa" id="MESCA005130-RA">
    <property type="protein sequence ID" value="MESCA005130-PA"/>
    <property type="gene ID" value="MESCA005130"/>
</dbReference>
<evidence type="ECO:0000313" key="2">
    <source>
        <dbReference type="Proteomes" id="UP000015102"/>
    </source>
</evidence>
<dbReference type="HOGENOM" id="CLU_2471633_0_0_1"/>